<reference evidence="1" key="1">
    <citation type="submission" date="2021-04" db="EMBL/GenBank/DDBJ databases">
        <authorList>
            <person name="Tunstrom K."/>
        </authorList>
    </citation>
    <scope>NUCLEOTIDE SEQUENCE</scope>
</reference>
<gene>
    <name evidence="1" type="ORF">PAPOLLO_LOCUS21121</name>
</gene>
<dbReference type="OrthoDB" id="120976at2759"/>
<dbReference type="Proteomes" id="UP000691718">
    <property type="component" value="Unassembled WGS sequence"/>
</dbReference>
<accession>A0A8S3XU66</accession>
<proteinExistence type="predicted"/>
<dbReference type="AlphaFoldDB" id="A0A8S3XU66"/>
<evidence type="ECO:0000313" key="1">
    <source>
        <dbReference type="EMBL" id="CAG5037533.1"/>
    </source>
</evidence>
<dbReference type="SMART" id="SM00368">
    <property type="entry name" value="LRR_RI"/>
    <property type="match status" value="2"/>
</dbReference>
<sequence length="478" mass="53526">MEKTSVMDESIETNIRPSPDDFIAFLPWACCQLESEYNVIISKVYQNDYTSSGLSIRSKSRSKTRPKAILSKTDALSDREDKKVIIHKVSSAEDIVHIVTVLDNNEDLVQISFEKNKHIPRIVVKIIGLIIKFHPQLNSVIINQGADLYTIYELKKILVISNITDVCLDGCCLDNYDILLENKSVLRHLSLCRCKIENDVLQNIATKLTYPNPASKFLSVLNLASNRITDIGAKCLANVLRSNRCLIYLNLSDNRITDDGAIELLGSLQEFCLTPEEILASRARYLSFLKIKNDLIDNTVKELRVGDLGKAPAKKKPALSVPTTLKKKAKGNEREGFLHSVPETTASIIDSSHAILYDKALSIVQTSLGDFTDPFFSNNTCVKDEAMYCIGNNTLSYLNLAFNDLSYIFLKKLLNVLTYQKKVDMKPRGLIYVSIDGNNLPVLCDELKEIETILEMGIKGNLNASSKKRPQLKKGSSR</sequence>
<dbReference type="InterPro" id="IPR053040">
    <property type="entry name" value="LRR-containing_protein_71"/>
</dbReference>
<evidence type="ECO:0000313" key="2">
    <source>
        <dbReference type="Proteomes" id="UP000691718"/>
    </source>
</evidence>
<keyword evidence="2" id="KW-1185">Reference proteome</keyword>
<dbReference type="Pfam" id="PF13516">
    <property type="entry name" value="LRR_6"/>
    <property type="match status" value="3"/>
</dbReference>
<dbReference type="EMBL" id="CAJQZP010001305">
    <property type="protein sequence ID" value="CAG5037533.1"/>
    <property type="molecule type" value="Genomic_DNA"/>
</dbReference>
<comment type="caution">
    <text evidence="1">The sequence shown here is derived from an EMBL/GenBank/DDBJ whole genome shotgun (WGS) entry which is preliminary data.</text>
</comment>
<protein>
    <submittedName>
        <fullName evidence="1">(apollo) hypothetical protein</fullName>
    </submittedName>
</protein>
<dbReference type="PANTHER" id="PTHR46984">
    <property type="entry name" value="LEUCINE-RICH REPEAT-CONTAINING PROTEIN 71"/>
    <property type="match status" value="1"/>
</dbReference>
<dbReference type="InterPro" id="IPR001611">
    <property type="entry name" value="Leu-rich_rpt"/>
</dbReference>
<dbReference type="PROSITE" id="PS51450">
    <property type="entry name" value="LRR"/>
    <property type="match status" value="1"/>
</dbReference>
<organism evidence="1 2">
    <name type="scientific">Parnassius apollo</name>
    <name type="common">Apollo butterfly</name>
    <name type="synonym">Papilio apollo</name>
    <dbReference type="NCBI Taxonomy" id="110799"/>
    <lineage>
        <taxon>Eukaryota</taxon>
        <taxon>Metazoa</taxon>
        <taxon>Ecdysozoa</taxon>
        <taxon>Arthropoda</taxon>
        <taxon>Hexapoda</taxon>
        <taxon>Insecta</taxon>
        <taxon>Pterygota</taxon>
        <taxon>Neoptera</taxon>
        <taxon>Endopterygota</taxon>
        <taxon>Lepidoptera</taxon>
        <taxon>Glossata</taxon>
        <taxon>Ditrysia</taxon>
        <taxon>Papilionoidea</taxon>
        <taxon>Papilionidae</taxon>
        <taxon>Parnassiinae</taxon>
        <taxon>Parnassini</taxon>
        <taxon>Parnassius</taxon>
        <taxon>Parnassius</taxon>
    </lineage>
</organism>
<name>A0A8S3XU66_PARAO</name>
<dbReference type="PANTHER" id="PTHR46984:SF1">
    <property type="entry name" value="LEUCINE-RICH REPEAT-CONTAINING PROTEIN 71"/>
    <property type="match status" value="1"/>
</dbReference>